<proteinExistence type="predicted"/>
<dbReference type="InterPro" id="IPR001279">
    <property type="entry name" value="Metallo-B-lactamas"/>
</dbReference>
<dbReference type="InterPro" id="IPR058121">
    <property type="entry name" value="WalJ/YycJ"/>
</dbReference>
<protein>
    <submittedName>
        <fullName evidence="2">Metallo-beta-lactamase YycJ</fullName>
    </submittedName>
</protein>
<dbReference type="PANTHER" id="PTHR47619">
    <property type="entry name" value="METALLO-HYDROLASE YYCJ-RELATED"/>
    <property type="match status" value="1"/>
</dbReference>
<evidence type="ECO:0000313" key="3">
    <source>
        <dbReference type="Proteomes" id="UP001429357"/>
    </source>
</evidence>
<comment type="caution">
    <text evidence="2">The sequence shown here is derived from an EMBL/GenBank/DDBJ whole genome shotgun (WGS) entry which is preliminary data.</text>
</comment>
<feature type="domain" description="Metallo-beta-lactamase" evidence="1">
    <location>
        <begin position="20"/>
        <end position="198"/>
    </location>
</feature>
<gene>
    <name evidence="2" type="ORF">BAU18_002436</name>
</gene>
<dbReference type="InterPro" id="IPR052533">
    <property type="entry name" value="WalJ/YycJ-like"/>
</dbReference>
<reference evidence="3" key="1">
    <citation type="submission" date="2016-06" db="EMBL/GenBank/DDBJ databases">
        <title>Four novel species of enterococci isolated from chicken manure.</title>
        <authorList>
            <person name="Van Tyne D."/>
        </authorList>
    </citation>
    <scope>NUCLEOTIDE SEQUENCE [LARGE SCALE GENOMIC DNA]</scope>
    <source>
        <strain evidence="3">JM9A</strain>
    </source>
</reference>
<evidence type="ECO:0000313" key="2">
    <source>
        <dbReference type="EMBL" id="MEO1782821.1"/>
    </source>
</evidence>
<dbReference type="SUPFAM" id="SSF56281">
    <property type="entry name" value="Metallo-hydrolase/oxidoreductase"/>
    <property type="match status" value="1"/>
</dbReference>
<dbReference type="CDD" id="cd07733">
    <property type="entry name" value="YycJ-like_MBL-fold"/>
    <property type="match status" value="1"/>
</dbReference>
<accession>A0ABV0F426</accession>
<name>A0ABV0F426_9ENTE</name>
<dbReference type="Pfam" id="PF12706">
    <property type="entry name" value="Lactamase_B_2"/>
    <property type="match status" value="1"/>
</dbReference>
<dbReference type="SMART" id="SM00849">
    <property type="entry name" value="Lactamase_B"/>
    <property type="match status" value="1"/>
</dbReference>
<organism evidence="2 3">
    <name type="scientific">Enterococcus diestrammenae</name>
    <dbReference type="NCBI Taxonomy" id="1155073"/>
    <lineage>
        <taxon>Bacteria</taxon>
        <taxon>Bacillati</taxon>
        <taxon>Bacillota</taxon>
        <taxon>Bacilli</taxon>
        <taxon>Lactobacillales</taxon>
        <taxon>Enterococcaceae</taxon>
        <taxon>Enterococcus</taxon>
    </lineage>
</organism>
<evidence type="ECO:0000259" key="1">
    <source>
        <dbReference type="SMART" id="SM00849"/>
    </source>
</evidence>
<dbReference type="EMBL" id="MAEI02000001">
    <property type="protein sequence ID" value="MEO1782821.1"/>
    <property type="molecule type" value="Genomic_DNA"/>
</dbReference>
<sequence length="271" mass="30121">MTTSTATATMNIAILASGSSGNSLYIESEQKKILVDAGLSGKKITSLLAEVGRKPDDLDAILVTHEHRDHIHGVGVMARKYKLDIYANEKTWAAMDPMIGNVPLEQKQIFEMGKVLTLGDLDIESFGVSHDAAAPQFYSFHKNDKSFVMLTDTGYCSDHVRGVIRNADAYLLESNHDLEMLRMGPYPWNLKQRILGDHGHLSNEDGALVAADIIGDKTKRIYLGHLSKENNLKELAHLTMENTLREHDLGVGYDFDVYDTDPDRACELFSL</sequence>
<reference evidence="2 3" key="2">
    <citation type="submission" date="2024-02" db="EMBL/GenBank/DDBJ databases">
        <title>The Genome Sequence of Enterococcus diestrammenae JM9A.</title>
        <authorList>
            <person name="Earl A."/>
            <person name="Manson A."/>
            <person name="Gilmore M."/>
            <person name="Sanders J."/>
            <person name="Shea T."/>
            <person name="Howe W."/>
            <person name="Livny J."/>
            <person name="Cuomo C."/>
            <person name="Neafsey D."/>
            <person name="Birren B."/>
        </authorList>
    </citation>
    <scope>NUCLEOTIDE SEQUENCE [LARGE SCALE GENOMIC DNA]</scope>
    <source>
        <strain evidence="2 3">JM9A</strain>
    </source>
</reference>
<dbReference type="Gene3D" id="3.60.15.10">
    <property type="entry name" value="Ribonuclease Z/Hydroxyacylglutathione hydrolase-like"/>
    <property type="match status" value="1"/>
</dbReference>
<dbReference type="PANTHER" id="PTHR47619:SF1">
    <property type="entry name" value="EXODEOXYRIBONUCLEASE WALJ"/>
    <property type="match status" value="1"/>
</dbReference>
<dbReference type="InterPro" id="IPR036866">
    <property type="entry name" value="RibonucZ/Hydroxyglut_hydro"/>
</dbReference>
<dbReference type="Proteomes" id="UP001429357">
    <property type="component" value="Unassembled WGS sequence"/>
</dbReference>
<keyword evidence="3" id="KW-1185">Reference proteome</keyword>